<keyword evidence="5" id="KW-1185">Reference proteome</keyword>
<accession>A0A1H0ZNX5</accession>
<evidence type="ECO:0000256" key="2">
    <source>
        <dbReference type="ARBA" id="ARBA00022679"/>
    </source>
</evidence>
<dbReference type="RefSeq" id="WP_092521612.1">
    <property type="nucleotide sequence ID" value="NZ_FNKO01000001.1"/>
</dbReference>
<dbReference type="AlphaFoldDB" id="A0A1H0ZNX5"/>
<dbReference type="GO" id="GO:0032259">
    <property type="term" value="P:methylation"/>
    <property type="evidence" value="ECO:0007669"/>
    <property type="project" value="UniProtKB-KW"/>
</dbReference>
<sequence length="66" mass="6716">MVAAPALPAAAAKSRLAARIAVLLPEYAHYVEPFAGGLSVLLAKTPSRVKTVNVKMSISTAPGVTA</sequence>
<evidence type="ECO:0000313" key="4">
    <source>
        <dbReference type="EMBL" id="SDQ29102.1"/>
    </source>
</evidence>
<dbReference type="Pfam" id="PF02086">
    <property type="entry name" value="MethyltransfD12"/>
    <property type="match status" value="1"/>
</dbReference>
<keyword evidence="3" id="KW-0949">S-adenosyl-L-methionine</keyword>
<proteinExistence type="predicted"/>
<evidence type="ECO:0000256" key="1">
    <source>
        <dbReference type="ARBA" id="ARBA00022603"/>
    </source>
</evidence>
<dbReference type="GO" id="GO:0009307">
    <property type="term" value="P:DNA restriction-modification system"/>
    <property type="evidence" value="ECO:0007669"/>
    <property type="project" value="InterPro"/>
</dbReference>
<dbReference type="Proteomes" id="UP000199301">
    <property type="component" value="Unassembled WGS sequence"/>
</dbReference>
<protein>
    <submittedName>
        <fullName evidence="4">D12 class N6 adenine-specific DNA methyltransferase</fullName>
    </submittedName>
</protein>
<reference evidence="5" key="1">
    <citation type="submission" date="2016-10" db="EMBL/GenBank/DDBJ databases">
        <authorList>
            <person name="Varghese N."/>
            <person name="Submissions S."/>
        </authorList>
    </citation>
    <scope>NUCLEOTIDE SEQUENCE [LARGE SCALE GENOMIC DNA]</scope>
    <source>
        <strain evidence="5">DSM 45459</strain>
    </source>
</reference>
<organism evidence="4 5">
    <name type="scientific">Actinopolyspora saharensis</name>
    <dbReference type="NCBI Taxonomy" id="995062"/>
    <lineage>
        <taxon>Bacteria</taxon>
        <taxon>Bacillati</taxon>
        <taxon>Actinomycetota</taxon>
        <taxon>Actinomycetes</taxon>
        <taxon>Actinopolysporales</taxon>
        <taxon>Actinopolysporaceae</taxon>
        <taxon>Actinopolyspora</taxon>
    </lineage>
</organism>
<dbReference type="GO" id="GO:0009007">
    <property type="term" value="F:site-specific DNA-methyltransferase (adenine-specific) activity"/>
    <property type="evidence" value="ECO:0007669"/>
    <property type="project" value="UniProtKB-EC"/>
</dbReference>
<dbReference type="Gene3D" id="3.40.50.150">
    <property type="entry name" value="Vaccinia Virus protein VP39"/>
    <property type="match status" value="1"/>
</dbReference>
<evidence type="ECO:0000313" key="5">
    <source>
        <dbReference type="Proteomes" id="UP000199301"/>
    </source>
</evidence>
<dbReference type="InterPro" id="IPR029063">
    <property type="entry name" value="SAM-dependent_MTases_sf"/>
</dbReference>
<keyword evidence="2 4" id="KW-0808">Transferase</keyword>
<name>A0A1H0ZNX5_9ACTN</name>
<dbReference type="EMBL" id="FNKO01000001">
    <property type="protein sequence ID" value="SDQ29102.1"/>
    <property type="molecule type" value="Genomic_DNA"/>
</dbReference>
<dbReference type="InterPro" id="IPR012327">
    <property type="entry name" value="MeTrfase_D12"/>
</dbReference>
<keyword evidence="1 4" id="KW-0489">Methyltransferase</keyword>
<gene>
    <name evidence="4" type="ORF">SAMN04489718_1156</name>
</gene>
<evidence type="ECO:0000256" key="3">
    <source>
        <dbReference type="ARBA" id="ARBA00022691"/>
    </source>
</evidence>